<sequence>MMKVSKVFFFLTAIGTIGYVLRNSIMSMVIRVPILRRWGVRIAMNIPFIRNKMIGSMFK</sequence>
<dbReference type="STRING" id="334253.SAMN04487943_104159"/>
<keyword evidence="2" id="KW-1185">Reference proteome</keyword>
<organism evidence="1 2">
    <name type="scientific">Gracilibacillus orientalis</name>
    <dbReference type="NCBI Taxonomy" id="334253"/>
    <lineage>
        <taxon>Bacteria</taxon>
        <taxon>Bacillati</taxon>
        <taxon>Bacillota</taxon>
        <taxon>Bacilli</taxon>
        <taxon>Bacillales</taxon>
        <taxon>Bacillaceae</taxon>
        <taxon>Gracilibacillus</taxon>
    </lineage>
</organism>
<protein>
    <submittedName>
        <fullName evidence="1">Uncharacterized protein</fullName>
    </submittedName>
</protein>
<proteinExistence type="predicted"/>
<name>A0A1I4KU65_9BACI</name>
<gene>
    <name evidence="1" type="ORF">SAMN04487943_104159</name>
</gene>
<dbReference type="AlphaFoldDB" id="A0A1I4KU65"/>
<reference evidence="2" key="1">
    <citation type="submission" date="2016-10" db="EMBL/GenBank/DDBJ databases">
        <authorList>
            <person name="Varghese N."/>
            <person name="Submissions S."/>
        </authorList>
    </citation>
    <scope>NUCLEOTIDE SEQUENCE [LARGE SCALE GENOMIC DNA]</scope>
    <source>
        <strain evidence="2">CGMCC 1.4250</strain>
    </source>
</reference>
<accession>A0A1I4KU65</accession>
<dbReference type="Proteomes" id="UP000198565">
    <property type="component" value="Unassembled WGS sequence"/>
</dbReference>
<evidence type="ECO:0000313" key="1">
    <source>
        <dbReference type="EMBL" id="SFL82161.1"/>
    </source>
</evidence>
<evidence type="ECO:0000313" key="2">
    <source>
        <dbReference type="Proteomes" id="UP000198565"/>
    </source>
</evidence>
<dbReference type="EMBL" id="FOTR01000004">
    <property type="protein sequence ID" value="SFL82161.1"/>
    <property type="molecule type" value="Genomic_DNA"/>
</dbReference>